<dbReference type="SUPFAM" id="SSF81321">
    <property type="entry name" value="Family A G protein-coupled receptor-like"/>
    <property type="match status" value="1"/>
</dbReference>
<comment type="subcellular location">
    <subcellularLocation>
        <location evidence="1">Membrane</location>
    </subcellularLocation>
</comment>
<dbReference type="OrthoDB" id="5783891at2759"/>
<name>A0A183FJ30_HELPZ</name>
<feature type="transmembrane region" description="Helical" evidence="5">
    <location>
        <begin position="102"/>
        <end position="125"/>
    </location>
</feature>
<gene>
    <name evidence="7" type="ORF">HPBE_LOCUS6972</name>
</gene>
<sequence>MNGTIELDAAADDPCAYGEPRFLYERFILVAIVGTTVAVINIIENVFLCFMLFSRKSYRSSYCLYLALLAFFDIFIAGAYIPLMSLNLVVDYWRSVVLLRAWFTYMIPMITVSHIAMTASSFLMVAASFERYCVTVHPHITKFLNRNR</sequence>
<keyword evidence="3 5" id="KW-1133">Transmembrane helix</keyword>
<keyword evidence="2 5" id="KW-0812">Transmembrane</keyword>
<dbReference type="WBParaSite" id="HPBE_0000697101-mRNA-1">
    <property type="protein sequence ID" value="HPBE_0000697101-mRNA-1"/>
    <property type="gene ID" value="HPBE_0000697101"/>
</dbReference>
<evidence type="ECO:0000256" key="4">
    <source>
        <dbReference type="ARBA" id="ARBA00023136"/>
    </source>
</evidence>
<evidence type="ECO:0000256" key="1">
    <source>
        <dbReference type="ARBA" id="ARBA00004370"/>
    </source>
</evidence>
<dbReference type="GO" id="GO:0016020">
    <property type="term" value="C:membrane"/>
    <property type="evidence" value="ECO:0007669"/>
    <property type="project" value="UniProtKB-SubCell"/>
</dbReference>
<accession>A0A183FJ30</accession>
<dbReference type="PANTHER" id="PTHR46709:SF4">
    <property type="entry name" value="G-PROTEIN COUPLED RECEPTORS FAMILY 1 PROFILE DOMAIN-CONTAINING PROTEIN"/>
    <property type="match status" value="1"/>
</dbReference>
<keyword evidence="8" id="KW-1185">Reference proteome</keyword>
<reference evidence="9" key="2">
    <citation type="submission" date="2019-09" db="UniProtKB">
        <authorList>
            <consortium name="WormBaseParasite"/>
        </authorList>
    </citation>
    <scope>IDENTIFICATION</scope>
</reference>
<reference evidence="7 8" key="1">
    <citation type="submission" date="2018-11" db="EMBL/GenBank/DDBJ databases">
        <authorList>
            <consortium name="Pathogen Informatics"/>
        </authorList>
    </citation>
    <scope>NUCLEOTIDE SEQUENCE [LARGE SCALE GENOMIC DNA]</scope>
</reference>
<evidence type="ECO:0000256" key="3">
    <source>
        <dbReference type="ARBA" id="ARBA00022989"/>
    </source>
</evidence>
<dbReference type="PANTHER" id="PTHR46709">
    <property type="entry name" value="PROTEIN CBG23488-RELATED"/>
    <property type="match status" value="1"/>
</dbReference>
<evidence type="ECO:0000259" key="6">
    <source>
        <dbReference type="PROSITE" id="PS50262"/>
    </source>
</evidence>
<dbReference type="Gene3D" id="1.20.1070.10">
    <property type="entry name" value="Rhodopsin 7-helix transmembrane proteins"/>
    <property type="match status" value="1"/>
</dbReference>
<keyword evidence="4 5" id="KW-0472">Membrane</keyword>
<evidence type="ECO:0000256" key="5">
    <source>
        <dbReference type="SAM" id="Phobius"/>
    </source>
</evidence>
<dbReference type="InterPro" id="IPR017452">
    <property type="entry name" value="GPCR_Rhodpsn_7TM"/>
</dbReference>
<dbReference type="Proteomes" id="UP000050761">
    <property type="component" value="Unassembled WGS sequence"/>
</dbReference>
<accession>A0A3P7XYY8</accession>
<evidence type="ECO:0000313" key="9">
    <source>
        <dbReference type="WBParaSite" id="HPBE_0000697101-mRNA-1"/>
    </source>
</evidence>
<evidence type="ECO:0000313" key="7">
    <source>
        <dbReference type="EMBL" id="VDO70409.1"/>
    </source>
</evidence>
<organism evidence="8 9">
    <name type="scientific">Heligmosomoides polygyrus</name>
    <name type="common">Parasitic roundworm</name>
    <dbReference type="NCBI Taxonomy" id="6339"/>
    <lineage>
        <taxon>Eukaryota</taxon>
        <taxon>Metazoa</taxon>
        <taxon>Ecdysozoa</taxon>
        <taxon>Nematoda</taxon>
        <taxon>Chromadorea</taxon>
        <taxon>Rhabditida</taxon>
        <taxon>Rhabditina</taxon>
        <taxon>Rhabditomorpha</taxon>
        <taxon>Strongyloidea</taxon>
        <taxon>Heligmosomidae</taxon>
        <taxon>Heligmosomoides</taxon>
    </lineage>
</organism>
<feature type="transmembrane region" description="Helical" evidence="5">
    <location>
        <begin position="62"/>
        <end position="82"/>
    </location>
</feature>
<protein>
    <submittedName>
        <fullName evidence="9">G_PROTEIN_RECEP_F1_2 domain-containing protein</fullName>
    </submittedName>
</protein>
<feature type="domain" description="G-protein coupled receptors family 1 profile" evidence="6">
    <location>
        <begin position="44"/>
        <end position="148"/>
    </location>
</feature>
<evidence type="ECO:0000256" key="2">
    <source>
        <dbReference type="ARBA" id="ARBA00022692"/>
    </source>
</evidence>
<evidence type="ECO:0000313" key="8">
    <source>
        <dbReference type="Proteomes" id="UP000050761"/>
    </source>
</evidence>
<dbReference type="EMBL" id="UZAH01025782">
    <property type="protein sequence ID" value="VDO70409.1"/>
    <property type="molecule type" value="Genomic_DNA"/>
</dbReference>
<dbReference type="PROSITE" id="PS50262">
    <property type="entry name" value="G_PROTEIN_RECEP_F1_2"/>
    <property type="match status" value="1"/>
</dbReference>
<feature type="transmembrane region" description="Helical" evidence="5">
    <location>
        <begin position="27"/>
        <end position="50"/>
    </location>
</feature>
<dbReference type="AlphaFoldDB" id="A0A183FJ30"/>
<proteinExistence type="predicted"/>